<evidence type="ECO:0000313" key="20">
    <source>
        <dbReference type="Proteomes" id="UP001058974"/>
    </source>
</evidence>
<organism evidence="19 20">
    <name type="scientific">Pisum sativum</name>
    <name type="common">Garden pea</name>
    <name type="synonym">Lathyrus oleraceus</name>
    <dbReference type="NCBI Taxonomy" id="3888"/>
    <lineage>
        <taxon>Eukaryota</taxon>
        <taxon>Viridiplantae</taxon>
        <taxon>Streptophyta</taxon>
        <taxon>Embryophyta</taxon>
        <taxon>Tracheophyta</taxon>
        <taxon>Spermatophyta</taxon>
        <taxon>Magnoliopsida</taxon>
        <taxon>eudicotyledons</taxon>
        <taxon>Gunneridae</taxon>
        <taxon>Pentapetalae</taxon>
        <taxon>rosids</taxon>
        <taxon>fabids</taxon>
        <taxon>Fabales</taxon>
        <taxon>Fabaceae</taxon>
        <taxon>Papilionoideae</taxon>
        <taxon>50 kb inversion clade</taxon>
        <taxon>NPAAA clade</taxon>
        <taxon>Hologalegina</taxon>
        <taxon>IRL clade</taxon>
        <taxon>Fabeae</taxon>
        <taxon>Lathyrus</taxon>
    </lineage>
</organism>
<evidence type="ECO:0000256" key="11">
    <source>
        <dbReference type="ARBA" id="ARBA00022786"/>
    </source>
</evidence>
<dbReference type="OrthoDB" id="1431934at2759"/>
<gene>
    <name evidence="19" type="ORF">KIW84_024001</name>
</gene>
<evidence type="ECO:0000256" key="14">
    <source>
        <dbReference type="PROSITE-ProRule" id="PRU00175"/>
    </source>
</evidence>
<dbReference type="SUPFAM" id="SSF57850">
    <property type="entry name" value="RING/U-box"/>
    <property type="match status" value="4"/>
</dbReference>
<evidence type="ECO:0000256" key="8">
    <source>
        <dbReference type="ARBA" id="ARBA00022723"/>
    </source>
</evidence>
<dbReference type="SMART" id="SM00184">
    <property type="entry name" value="RING"/>
    <property type="match status" value="3"/>
</dbReference>
<name>A0A9D4YGX0_PEA</name>
<protein>
    <recommendedName>
        <fullName evidence="6">RBR-type E3 ubiquitin transferase</fullName>
        <ecNumber evidence="6">2.3.2.31</ecNumber>
    </recommendedName>
</protein>
<dbReference type="SMART" id="SM00591">
    <property type="entry name" value="RWD"/>
    <property type="match status" value="1"/>
</dbReference>
<evidence type="ECO:0000256" key="15">
    <source>
        <dbReference type="SAM" id="MobiDB-lite"/>
    </source>
</evidence>
<comment type="similarity">
    <text evidence="5">Belongs to the RBR family. Ariadne subfamily.</text>
</comment>
<keyword evidence="12" id="KW-0862">Zinc</keyword>
<comment type="cofactor">
    <cofactor evidence="2">
        <name>Zn(2+)</name>
        <dbReference type="ChEBI" id="CHEBI:29105"/>
    </cofactor>
</comment>
<keyword evidence="11" id="KW-0833">Ubl conjugation pathway</keyword>
<evidence type="ECO:0000256" key="3">
    <source>
        <dbReference type="ARBA" id="ARBA00003976"/>
    </source>
</evidence>
<dbReference type="PANTHER" id="PTHR11685">
    <property type="entry name" value="RBR FAMILY RING FINGER AND IBR DOMAIN-CONTAINING"/>
    <property type="match status" value="1"/>
</dbReference>
<dbReference type="InterPro" id="IPR017907">
    <property type="entry name" value="Znf_RING_CS"/>
</dbReference>
<evidence type="ECO:0000256" key="1">
    <source>
        <dbReference type="ARBA" id="ARBA00001798"/>
    </source>
</evidence>
<evidence type="ECO:0000313" key="19">
    <source>
        <dbReference type="EMBL" id="KAI5438093.1"/>
    </source>
</evidence>
<feature type="domain" description="RWD" evidence="17">
    <location>
        <begin position="117"/>
        <end position="252"/>
    </location>
</feature>
<keyword evidence="20" id="KW-1185">Reference proteome</keyword>
<dbReference type="SMART" id="SM00647">
    <property type="entry name" value="IBR"/>
    <property type="match status" value="2"/>
</dbReference>
<dbReference type="Pfam" id="PF05773">
    <property type="entry name" value="RWD"/>
    <property type="match status" value="1"/>
</dbReference>
<keyword evidence="7" id="KW-0808">Transferase</keyword>
<evidence type="ECO:0000259" key="18">
    <source>
        <dbReference type="PROSITE" id="PS51873"/>
    </source>
</evidence>
<evidence type="ECO:0000256" key="2">
    <source>
        <dbReference type="ARBA" id="ARBA00001947"/>
    </source>
</evidence>
<dbReference type="Gene3D" id="3.30.40.10">
    <property type="entry name" value="Zinc/RING finger domain, C3HC4 (zinc finger)"/>
    <property type="match status" value="1"/>
</dbReference>
<feature type="compositionally biased region" description="Low complexity" evidence="15">
    <location>
        <begin position="54"/>
        <end position="72"/>
    </location>
</feature>
<dbReference type="InterPro" id="IPR013083">
    <property type="entry name" value="Znf_RING/FYVE/PHD"/>
</dbReference>
<dbReference type="Gene3D" id="3.10.110.10">
    <property type="entry name" value="Ubiquitin Conjugating Enzyme"/>
    <property type="match status" value="1"/>
</dbReference>
<dbReference type="SUPFAM" id="SSF54495">
    <property type="entry name" value="UBC-like"/>
    <property type="match status" value="1"/>
</dbReference>
<keyword evidence="8" id="KW-0479">Metal-binding</keyword>
<dbReference type="GO" id="GO:0008270">
    <property type="term" value="F:zinc ion binding"/>
    <property type="evidence" value="ECO:0007669"/>
    <property type="project" value="UniProtKB-KW"/>
</dbReference>
<dbReference type="InterPro" id="IPR047548">
    <property type="entry name" value="Rcat_RBR_RNF14"/>
</dbReference>
<dbReference type="CDD" id="cd23134">
    <property type="entry name" value="RING-HC_ITT1-like"/>
    <property type="match status" value="1"/>
</dbReference>
<evidence type="ECO:0000256" key="12">
    <source>
        <dbReference type="ARBA" id="ARBA00022833"/>
    </source>
</evidence>
<keyword evidence="9" id="KW-0677">Repeat</keyword>
<dbReference type="FunFam" id="1.20.120.1750:FF:000029">
    <property type="entry name" value="RBR-type E3 ubiquitin transferase"/>
    <property type="match status" value="1"/>
</dbReference>
<dbReference type="InterPro" id="IPR002867">
    <property type="entry name" value="IBR_dom"/>
</dbReference>
<comment type="function">
    <text evidence="3">Might act as an E3 ubiquitin-protein ligase, or as part of E3 complex, which accepts ubiquitin from specific E2 ubiquitin-conjugating enzymes and then transfers it to substrates.</text>
</comment>
<dbReference type="EC" id="2.3.2.31" evidence="6"/>
<dbReference type="CDD" id="cd20341">
    <property type="entry name" value="BRcat_RBR_RNF14"/>
    <property type="match status" value="1"/>
</dbReference>
<dbReference type="InterPro" id="IPR016135">
    <property type="entry name" value="UBQ-conjugating_enzyme/RWD"/>
</dbReference>
<evidence type="ECO:0000256" key="10">
    <source>
        <dbReference type="ARBA" id="ARBA00022771"/>
    </source>
</evidence>
<dbReference type="Proteomes" id="UP001058974">
    <property type="component" value="Chromosome 2"/>
</dbReference>
<proteinExistence type="inferred from homology"/>
<evidence type="ECO:0000256" key="5">
    <source>
        <dbReference type="ARBA" id="ARBA00005884"/>
    </source>
</evidence>
<dbReference type="CDD" id="cd23820">
    <property type="entry name" value="RWD_RNF14"/>
    <property type="match status" value="1"/>
</dbReference>
<dbReference type="InterPro" id="IPR031127">
    <property type="entry name" value="E3_UB_ligase_RBR"/>
</dbReference>
<evidence type="ECO:0000259" key="16">
    <source>
        <dbReference type="PROSITE" id="PS50089"/>
    </source>
</evidence>
<dbReference type="Pfam" id="PF26200">
    <property type="entry name" value="Rcat_RNF216"/>
    <property type="match status" value="1"/>
</dbReference>
<feature type="domain" description="RING-type" evidence="18">
    <location>
        <begin position="303"/>
        <end position="533"/>
    </location>
</feature>
<dbReference type="InterPro" id="IPR001841">
    <property type="entry name" value="Znf_RING"/>
</dbReference>
<keyword evidence="10 14" id="KW-0863">Zinc-finger</keyword>
<dbReference type="Gramene" id="Psat2g137720.1">
    <property type="protein sequence ID" value="Psat2g137720.1.cds"/>
    <property type="gene ID" value="Psat2g137720"/>
</dbReference>
<dbReference type="GO" id="GO:0016567">
    <property type="term" value="P:protein ubiquitination"/>
    <property type="evidence" value="ECO:0007669"/>
    <property type="project" value="InterPro"/>
</dbReference>
<accession>A0A9D4YGX0</accession>
<dbReference type="GO" id="GO:0061630">
    <property type="term" value="F:ubiquitin protein ligase activity"/>
    <property type="evidence" value="ECO:0007669"/>
    <property type="project" value="UniProtKB-EC"/>
</dbReference>
<evidence type="ECO:0000256" key="7">
    <source>
        <dbReference type="ARBA" id="ARBA00022679"/>
    </source>
</evidence>
<dbReference type="Gramene" id="PSAT_LOCUS8654_t1">
    <property type="protein sequence ID" value="CAL5188474.1"/>
    <property type="gene ID" value="PSAT_LOCUS8654"/>
</dbReference>
<comment type="catalytic activity">
    <reaction evidence="1">
        <text>[E2 ubiquitin-conjugating enzyme]-S-ubiquitinyl-L-cysteine + [acceptor protein]-L-lysine = [E2 ubiquitin-conjugating enzyme]-L-cysteine + [acceptor protein]-N(6)-ubiquitinyl-L-lysine.</text>
        <dbReference type="EC" id="2.3.2.31"/>
    </reaction>
</comment>
<comment type="caution">
    <text evidence="19">The sequence shown here is derived from an EMBL/GenBank/DDBJ whole genome shotgun (WGS) entry which is preliminary data.</text>
</comment>
<comment type="pathway">
    <text evidence="4">Protein modification; protein ubiquitination.</text>
</comment>
<dbReference type="CDD" id="cd20354">
    <property type="entry name" value="Rcat_RBR_RNF14"/>
    <property type="match status" value="1"/>
</dbReference>
<evidence type="ECO:0000259" key="17">
    <source>
        <dbReference type="PROSITE" id="PS50908"/>
    </source>
</evidence>
<dbReference type="AlphaFoldDB" id="A0A9D4YGX0"/>
<dbReference type="InterPro" id="IPR044066">
    <property type="entry name" value="TRIAD_supradom"/>
</dbReference>
<dbReference type="PROSITE" id="PS00518">
    <property type="entry name" value="ZF_RING_1"/>
    <property type="match status" value="1"/>
</dbReference>
<dbReference type="EMBL" id="JAMSHJ010000002">
    <property type="protein sequence ID" value="KAI5438093.1"/>
    <property type="molecule type" value="Genomic_DNA"/>
</dbReference>
<sequence length="616" mass="70442">MNGRHHRQQISATAKPQQRHRAKSNFRYVEKSELSSSSNSMAVEERVSPEDVDVNGNNSNNNNAADDVASSSTAKEGGDDDDIDLIIDNRLDKLLSDVQEPELSIEEIANNDQLQQDELLVVESIYGENVFSLDTWKGLRCFQIHINIDILDEIGITAKVNSDSEVESISGNSDDFLYSFKVKYLPPIVLTCLLPKSYPSHQSPIFTISVKWLESAKILSLCSKLDSIWTEQQGQEVIYQWVDWLHSSSLSHLGFDQEIRLGPYGLNCVADSRVVSGIGCIDNDIPFLQSYNNERRHQNFLKELHECCICYSEYPGTEFVQLPCKHFFCRKCVRTFTQIHVKEGNISNLQCLDAKCKDMIPPSLLKHFLGDEDYERWESVMLEKTLASMSDVVYCPRCETPCIEDEDQHAQCPNCFFSFCTLCRERRHVGIECLTLDLKLQLLQDRQNSSQLKGNQRRLELEKINEMLSEREIRRDSKFCPSCDMAISRTEGCNKMKCGNCEQYFCYRCNQALDASDPYGHFRDGSCELFPREMIDNWQAQARINPLQEIQQVHAELFHLGGSACPSCRQFNVKIGNNNHMLCWACQSHYCYLCNGIVRRGTKHYGPKGCKQHSEG</sequence>
<dbReference type="Pfam" id="PF01485">
    <property type="entry name" value="IBR"/>
    <property type="match status" value="1"/>
</dbReference>
<evidence type="ECO:0000256" key="4">
    <source>
        <dbReference type="ARBA" id="ARBA00004906"/>
    </source>
</evidence>
<feature type="domain" description="RING-type" evidence="16">
    <location>
        <begin position="307"/>
        <end position="351"/>
    </location>
</feature>
<feature type="region of interest" description="Disordered" evidence="15">
    <location>
        <begin position="1"/>
        <end position="82"/>
    </location>
</feature>
<evidence type="ECO:0000256" key="13">
    <source>
        <dbReference type="ARBA" id="ARBA00044508"/>
    </source>
</evidence>
<dbReference type="PROSITE" id="PS50089">
    <property type="entry name" value="ZF_RING_2"/>
    <property type="match status" value="1"/>
</dbReference>
<evidence type="ECO:0000256" key="6">
    <source>
        <dbReference type="ARBA" id="ARBA00012251"/>
    </source>
</evidence>
<evidence type="ECO:0000256" key="9">
    <source>
        <dbReference type="ARBA" id="ARBA00022737"/>
    </source>
</evidence>
<dbReference type="Gene3D" id="1.20.120.1750">
    <property type="match status" value="1"/>
</dbReference>
<dbReference type="PROSITE" id="PS50908">
    <property type="entry name" value="RWD"/>
    <property type="match status" value="1"/>
</dbReference>
<dbReference type="FunFam" id="3.30.40.10:FF:000358">
    <property type="entry name" value="RBR-type E3 ubiquitin transferase"/>
    <property type="match status" value="1"/>
</dbReference>
<dbReference type="InterPro" id="IPR006575">
    <property type="entry name" value="RWD_dom"/>
</dbReference>
<dbReference type="Gramene" id="Psat02G0400100-T1">
    <property type="protein sequence ID" value="KAI5438093.1"/>
    <property type="gene ID" value="KIW84_024001"/>
</dbReference>
<dbReference type="PROSITE" id="PS51873">
    <property type="entry name" value="TRIAD"/>
    <property type="match status" value="1"/>
</dbReference>
<comment type="similarity">
    <text evidence="13">Belongs to the RBR family. RNF14 subfamily.</text>
</comment>
<reference evidence="19 20" key="1">
    <citation type="journal article" date="2022" name="Nat. Genet.">
        <title>Improved pea reference genome and pan-genome highlight genomic features and evolutionary characteristics.</title>
        <authorList>
            <person name="Yang T."/>
            <person name="Liu R."/>
            <person name="Luo Y."/>
            <person name="Hu S."/>
            <person name="Wang D."/>
            <person name="Wang C."/>
            <person name="Pandey M.K."/>
            <person name="Ge S."/>
            <person name="Xu Q."/>
            <person name="Li N."/>
            <person name="Li G."/>
            <person name="Huang Y."/>
            <person name="Saxena R.K."/>
            <person name="Ji Y."/>
            <person name="Li M."/>
            <person name="Yan X."/>
            <person name="He Y."/>
            <person name="Liu Y."/>
            <person name="Wang X."/>
            <person name="Xiang C."/>
            <person name="Varshney R.K."/>
            <person name="Ding H."/>
            <person name="Gao S."/>
            <person name="Zong X."/>
        </authorList>
    </citation>
    <scope>NUCLEOTIDE SEQUENCE [LARGE SCALE GENOMIC DNA]</scope>
    <source>
        <strain evidence="19 20">cv. Zhongwan 6</strain>
    </source>
</reference>